<dbReference type="AlphaFoldDB" id="A0A7H4N4W0"/>
<evidence type="ECO:0000313" key="9">
    <source>
        <dbReference type="Proteomes" id="UP000254863"/>
    </source>
</evidence>
<dbReference type="Pfam" id="PF02826">
    <property type="entry name" value="2-Hacid_dh_C"/>
    <property type="match status" value="1"/>
</dbReference>
<dbReference type="GO" id="GO:0004617">
    <property type="term" value="F:phosphoglycerate dehydrogenase activity"/>
    <property type="evidence" value="ECO:0007669"/>
    <property type="project" value="UniProtKB-EC"/>
</dbReference>
<evidence type="ECO:0000259" key="6">
    <source>
        <dbReference type="Pfam" id="PF00389"/>
    </source>
</evidence>
<gene>
    <name evidence="8" type="primary">serA_2</name>
    <name evidence="8" type="ORF">NCTC11685_02086</name>
</gene>
<accession>A0A7H4N4W0</accession>
<keyword evidence="3" id="KW-0520">NAD</keyword>
<evidence type="ECO:0000256" key="1">
    <source>
        <dbReference type="ARBA" id="ARBA00005854"/>
    </source>
</evidence>
<evidence type="ECO:0000256" key="3">
    <source>
        <dbReference type="ARBA" id="ARBA00023027"/>
    </source>
</evidence>
<feature type="region of interest" description="Disordered" evidence="5">
    <location>
        <begin position="380"/>
        <end position="399"/>
    </location>
</feature>
<dbReference type="GO" id="GO:0047545">
    <property type="term" value="F:(S)-2-hydroxyglutarate dehydrogenase activity"/>
    <property type="evidence" value="ECO:0007669"/>
    <property type="project" value="UniProtKB-ARBA"/>
</dbReference>
<dbReference type="InterPro" id="IPR036291">
    <property type="entry name" value="NAD(P)-bd_dom_sf"/>
</dbReference>
<dbReference type="InterPro" id="IPR006139">
    <property type="entry name" value="D-isomer_2_OHA_DH_cat_dom"/>
</dbReference>
<dbReference type="Proteomes" id="UP000254863">
    <property type="component" value="Unassembled WGS sequence"/>
</dbReference>
<proteinExistence type="inferred from homology"/>
<dbReference type="EMBL" id="UGMS01000001">
    <property type="protein sequence ID" value="STV78165.1"/>
    <property type="molecule type" value="Genomic_DNA"/>
</dbReference>
<protein>
    <submittedName>
        <fullName evidence="8">Putative D-3-phosphoglycerate dehydrogenase</fullName>
        <ecNumber evidence="8">1.1.1.95</ecNumber>
    </submittedName>
</protein>
<dbReference type="InterPro" id="IPR050857">
    <property type="entry name" value="D-2-hydroxyacid_DH"/>
</dbReference>
<evidence type="ECO:0000256" key="2">
    <source>
        <dbReference type="ARBA" id="ARBA00023002"/>
    </source>
</evidence>
<name>A0A7H4N4W0_9ENTR</name>
<dbReference type="Pfam" id="PF00389">
    <property type="entry name" value="2-Hacid_dh"/>
    <property type="match status" value="1"/>
</dbReference>
<evidence type="ECO:0000259" key="7">
    <source>
        <dbReference type="Pfam" id="PF02826"/>
    </source>
</evidence>
<evidence type="ECO:0000256" key="4">
    <source>
        <dbReference type="RuleBase" id="RU003719"/>
    </source>
</evidence>
<feature type="domain" description="D-isomer specific 2-hydroxyacid dehydrogenase NAD-binding" evidence="7">
    <location>
        <begin position="108"/>
        <end position="310"/>
    </location>
</feature>
<feature type="compositionally biased region" description="Basic and acidic residues" evidence="5">
    <location>
        <begin position="385"/>
        <end position="399"/>
    </location>
</feature>
<reference evidence="8 9" key="1">
    <citation type="submission" date="2018-06" db="EMBL/GenBank/DDBJ databases">
        <authorList>
            <consortium name="Pathogen Informatics"/>
            <person name="Doyle S."/>
        </authorList>
    </citation>
    <scope>NUCLEOTIDE SEQUENCE [LARGE SCALE GENOMIC DNA]</scope>
    <source>
        <strain evidence="8 9">NCTC11685</strain>
    </source>
</reference>
<feature type="domain" description="D-isomer specific 2-hydroxyacid dehydrogenase catalytic" evidence="6">
    <location>
        <begin position="9"/>
        <end position="341"/>
    </location>
</feature>
<comment type="similarity">
    <text evidence="1 4">Belongs to the D-isomer specific 2-hydroxyacid dehydrogenase family.</text>
</comment>
<dbReference type="SUPFAM" id="SSF52283">
    <property type="entry name" value="Formate/glycerate dehydrogenase catalytic domain-like"/>
    <property type="match status" value="1"/>
</dbReference>
<dbReference type="EC" id="1.1.1.95" evidence="8"/>
<dbReference type="InterPro" id="IPR006140">
    <property type="entry name" value="D-isomer_DH_NAD-bd"/>
</dbReference>
<dbReference type="GO" id="GO:0051287">
    <property type="term" value="F:NAD binding"/>
    <property type="evidence" value="ECO:0007669"/>
    <property type="project" value="InterPro"/>
</dbReference>
<organism evidence="8 9">
    <name type="scientific">Klebsiella michiganensis</name>
    <dbReference type="NCBI Taxonomy" id="1134687"/>
    <lineage>
        <taxon>Bacteria</taxon>
        <taxon>Pseudomonadati</taxon>
        <taxon>Pseudomonadota</taxon>
        <taxon>Gammaproteobacteria</taxon>
        <taxon>Enterobacterales</taxon>
        <taxon>Enterobacteriaceae</taxon>
        <taxon>Klebsiella/Raoultella group</taxon>
        <taxon>Klebsiella</taxon>
    </lineage>
</organism>
<dbReference type="CDD" id="cd12171">
    <property type="entry name" value="2-Hacid_dh_10"/>
    <property type="match status" value="1"/>
</dbReference>
<comment type="caution">
    <text evidence="8">The sequence shown here is derived from an EMBL/GenBank/DDBJ whole genome shotgun (WGS) entry which is preliminary data.</text>
</comment>
<dbReference type="PANTHER" id="PTHR42789">
    <property type="entry name" value="D-ISOMER SPECIFIC 2-HYDROXYACID DEHYDROGENASE FAMILY PROTEIN (AFU_ORTHOLOGUE AFUA_6G10090)"/>
    <property type="match status" value="1"/>
</dbReference>
<dbReference type="FunFam" id="3.40.50.720:FF:000041">
    <property type="entry name" value="D-3-phosphoglycerate dehydrogenase"/>
    <property type="match status" value="1"/>
</dbReference>
<evidence type="ECO:0000256" key="5">
    <source>
        <dbReference type="SAM" id="MobiDB-lite"/>
    </source>
</evidence>
<dbReference type="Gene3D" id="3.40.50.720">
    <property type="entry name" value="NAD(P)-binding Rossmann-like Domain"/>
    <property type="match status" value="2"/>
</dbReference>
<dbReference type="SUPFAM" id="SSF51735">
    <property type="entry name" value="NAD(P)-binding Rossmann-fold domains"/>
    <property type="match status" value="1"/>
</dbReference>
<keyword evidence="2 4" id="KW-0560">Oxidoreductase</keyword>
<sequence length="399" mass="42978">MKIVFTAEHAGDLSAFQQLGELRVEGWALGKPKLSAGQLIELAHDAEVLVTSYDEVTEAVIAACPRLQVIACTRANPVNIDTKAAQARGIRVLYTPGRNADAAAELTLGLMLSLARHIPQSHAALKRGEFTHAENAAQATQSGLRRDVVWDVSPQSPYEVFKGSELRNKTLGLIGYGNIGRRVARIARAFGMAVLVVDPFVAAEDINEPGLQKTTLEGLFREADIVSLHLSSGPHSDGLVNAPLLNSMKPGALLINTSRAAVVDEDALIHALRHGPLGGAALDVYHSEPLWRDHPFVTEFDNVIITPHIAGATRESIAKHTAMIAADLQRYVAGEPAALPVALSRACRRAMRRRSLLSATVGRHKLLRMLPVHHAGIRSHAGCHQRGDGGSHLARRFDA</sequence>
<dbReference type="GO" id="GO:0006564">
    <property type="term" value="P:L-serine biosynthetic process"/>
    <property type="evidence" value="ECO:0007669"/>
    <property type="project" value="UniProtKB-ARBA"/>
</dbReference>
<evidence type="ECO:0000313" key="8">
    <source>
        <dbReference type="EMBL" id="STV78165.1"/>
    </source>
</evidence>
<dbReference type="PANTHER" id="PTHR42789:SF1">
    <property type="entry name" value="D-ISOMER SPECIFIC 2-HYDROXYACID DEHYDROGENASE FAMILY PROTEIN (AFU_ORTHOLOGUE AFUA_6G10090)"/>
    <property type="match status" value="1"/>
</dbReference>